<dbReference type="Proteomes" id="UP000065220">
    <property type="component" value="Chromosome"/>
</dbReference>
<dbReference type="CDD" id="cd03801">
    <property type="entry name" value="GT4_PimA-like"/>
    <property type="match status" value="1"/>
</dbReference>
<evidence type="ECO:0000313" key="5">
    <source>
        <dbReference type="Proteomes" id="UP000065220"/>
    </source>
</evidence>
<dbReference type="OrthoDB" id="9802525at2"/>
<dbReference type="Pfam" id="PF13439">
    <property type="entry name" value="Glyco_transf_4"/>
    <property type="match status" value="1"/>
</dbReference>
<dbReference type="STRING" id="111015.AXF14_01575"/>
<dbReference type="PANTHER" id="PTHR12526:SF636">
    <property type="entry name" value="BLL3647 PROTEIN"/>
    <property type="match status" value="1"/>
</dbReference>
<dbReference type="Pfam" id="PF13692">
    <property type="entry name" value="Glyco_trans_1_4"/>
    <property type="match status" value="1"/>
</dbReference>
<keyword evidence="1" id="KW-0328">Glycosyltransferase</keyword>
<reference evidence="5" key="1">
    <citation type="submission" date="2016-02" db="EMBL/GenBank/DDBJ databases">
        <authorList>
            <person name="Holder M.E."/>
            <person name="Ajami N.J."/>
            <person name="Petrosino J.F."/>
        </authorList>
    </citation>
    <scope>NUCLEOTIDE SEQUENCE [LARGE SCALE GENOMIC DNA]</scope>
    <source>
        <strain evidence="5">CCUG 36733</strain>
    </source>
</reference>
<accession>A0A0X8JGC3</accession>
<dbReference type="AlphaFoldDB" id="A0A0X8JGC3"/>
<dbReference type="EMBL" id="CP014228">
    <property type="protein sequence ID" value="AMD88357.1"/>
    <property type="molecule type" value="Genomic_DNA"/>
</dbReference>
<dbReference type="PANTHER" id="PTHR12526">
    <property type="entry name" value="GLYCOSYLTRANSFERASE"/>
    <property type="match status" value="1"/>
</dbReference>
<organism evidence="4 5">
    <name type="scientific">Actinomyces radicidentis</name>
    <dbReference type="NCBI Taxonomy" id="111015"/>
    <lineage>
        <taxon>Bacteria</taxon>
        <taxon>Bacillati</taxon>
        <taxon>Actinomycetota</taxon>
        <taxon>Actinomycetes</taxon>
        <taxon>Actinomycetales</taxon>
        <taxon>Actinomycetaceae</taxon>
        <taxon>Actinomyces</taxon>
    </lineage>
</organism>
<sequence length="367" mass="38783">MRIAIITNSYPPRMGGLELHIENLAHGLHALGHQVQVLTIAPDPGVREDGGVRVLTGRSHLPIADVISVPSPGATRAITGLLRREGVDLVSTHTRFFPMSLIGLRAARAAGVPVIHTEHGSGFVASPSPVIALGSRAVDLTMGRYVLRHADRVLGVSPQAAAFARRLGAPHAEVFYNAIAPVTLASPPDDRPRHLVFVGRMVPGKGWDTFLETVALLRSQGLDVDGEVLGDGADLAQARSRASELGLSGIVAVRGRVSQEAVQASLTGSTLVNPTVLSEGFQTTLLEAIAAQGRVVTFEVPGARLLREQGAPVVVCEERSASGLARSLTTVLTTPPPAASQDLIAQWTWPVRAHEYAAIAEQVVRSR</sequence>
<dbReference type="RefSeq" id="WP_067943887.1">
    <property type="nucleotide sequence ID" value="NZ_CP014228.1"/>
</dbReference>
<feature type="domain" description="Glycosyltransferase subfamily 4-like N-terminal" evidence="3">
    <location>
        <begin position="14"/>
        <end position="179"/>
    </location>
</feature>
<keyword evidence="5" id="KW-1185">Reference proteome</keyword>
<dbReference type="Gene3D" id="3.40.50.2000">
    <property type="entry name" value="Glycogen Phosphorylase B"/>
    <property type="match status" value="2"/>
</dbReference>
<evidence type="ECO:0000256" key="1">
    <source>
        <dbReference type="ARBA" id="ARBA00022676"/>
    </source>
</evidence>
<keyword evidence="2 4" id="KW-0808">Transferase</keyword>
<dbReference type="SUPFAM" id="SSF53756">
    <property type="entry name" value="UDP-Glycosyltransferase/glycogen phosphorylase"/>
    <property type="match status" value="1"/>
</dbReference>
<gene>
    <name evidence="4" type="ORF">AXF14_01575</name>
</gene>
<evidence type="ECO:0000256" key="2">
    <source>
        <dbReference type="ARBA" id="ARBA00022679"/>
    </source>
</evidence>
<protein>
    <submittedName>
        <fullName evidence="4">Group 1 glycosyl transferase</fullName>
    </submittedName>
</protein>
<name>A0A0X8JGC3_ACTRD</name>
<proteinExistence type="predicted"/>
<evidence type="ECO:0000313" key="4">
    <source>
        <dbReference type="EMBL" id="AMD88357.1"/>
    </source>
</evidence>
<dbReference type="KEGG" id="ard:AXF14_01575"/>
<dbReference type="InterPro" id="IPR028098">
    <property type="entry name" value="Glyco_trans_4-like_N"/>
</dbReference>
<dbReference type="GO" id="GO:0016757">
    <property type="term" value="F:glycosyltransferase activity"/>
    <property type="evidence" value="ECO:0007669"/>
    <property type="project" value="UniProtKB-KW"/>
</dbReference>
<evidence type="ECO:0000259" key="3">
    <source>
        <dbReference type="Pfam" id="PF13439"/>
    </source>
</evidence>